<evidence type="ECO:0000313" key="1">
    <source>
        <dbReference type="EMBL" id="CAI9976973.1"/>
    </source>
</evidence>
<sequence length="267" mass="31561">MSTPLNRNGFNCILPGRNFEAAQKINAEQLQYKDLFIQLKKHNEQQNHATLITNMDSFAAQVLHKYHDLTTHMEFQRAIDIMYVCGIYTREWFQYFKHFLTTRVNCSAYFEMLVSNIKTNVIYNYILSFYVIFQCSEQNIVYQMFKLPPQHHFKANRIFINISNILSEVEIQYIVIFIILQYVNPHKINKSNVFVTSNVLYISKKLMQKLNIQSIHIQNDKQPNTSCKTQQHATPLLNQILLSTKYLQNKLHYFEGANGDSVRRFDV</sequence>
<dbReference type="Proteomes" id="UP001642409">
    <property type="component" value="Unassembled WGS sequence"/>
</dbReference>
<dbReference type="AlphaFoldDB" id="A0AA86RLF0"/>
<organism evidence="1">
    <name type="scientific">Hexamita inflata</name>
    <dbReference type="NCBI Taxonomy" id="28002"/>
    <lineage>
        <taxon>Eukaryota</taxon>
        <taxon>Metamonada</taxon>
        <taxon>Diplomonadida</taxon>
        <taxon>Hexamitidae</taxon>
        <taxon>Hexamitinae</taxon>
        <taxon>Hexamita</taxon>
    </lineage>
</organism>
<gene>
    <name evidence="2" type="ORF">HINF_LOCUS52870</name>
    <name evidence="1" type="ORF">HINF_LOCUS64618</name>
</gene>
<reference evidence="1" key="1">
    <citation type="submission" date="2023-06" db="EMBL/GenBank/DDBJ databases">
        <authorList>
            <person name="Kurt Z."/>
        </authorList>
    </citation>
    <scope>NUCLEOTIDE SEQUENCE</scope>
</reference>
<keyword evidence="3" id="KW-1185">Reference proteome</keyword>
<dbReference type="EMBL" id="CAXDID020000266">
    <property type="protein sequence ID" value="CAL6067119.1"/>
    <property type="molecule type" value="Genomic_DNA"/>
</dbReference>
<reference evidence="2 3" key="2">
    <citation type="submission" date="2024-07" db="EMBL/GenBank/DDBJ databases">
        <authorList>
            <person name="Akdeniz Z."/>
        </authorList>
    </citation>
    <scope>NUCLEOTIDE SEQUENCE [LARGE SCALE GENOMIC DNA]</scope>
</reference>
<evidence type="ECO:0000313" key="2">
    <source>
        <dbReference type="EMBL" id="CAL6067119.1"/>
    </source>
</evidence>
<name>A0AA86RLF0_9EUKA</name>
<comment type="caution">
    <text evidence="1">The sequence shown here is derived from an EMBL/GenBank/DDBJ whole genome shotgun (WGS) entry which is preliminary data.</text>
</comment>
<accession>A0AA86RLF0</accession>
<protein>
    <submittedName>
        <fullName evidence="2">Hypothetical_protein</fullName>
    </submittedName>
</protein>
<proteinExistence type="predicted"/>
<evidence type="ECO:0000313" key="3">
    <source>
        <dbReference type="Proteomes" id="UP001642409"/>
    </source>
</evidence>
<dbReference type="EMBL" id="CATOUU010001176">
    <property type="protein sequence ID" value="CAI9976973.1"/>
    <property type="molecule type" value="Genomic_DNA"/>
</dbReference>